<dbReference type="EMBL" id="JALBCA010000122">
    <property type="protein sequence ID" value="KAI2382470.1"/>
    <property type="molecule type" value="Genomic_DNA"/>
</dbReference>
<protein>
    <submittedName>
        <fullName evidence="1">Uncharacterized protein</fullName>
    </submittedName>
</protein>
<comment type="caution">
    <text evidence="1">The sequence shown here is derived from an EMBL/GenBank/DDBJ whole genome shotgun (WGS) entry which is preliminary data.</text>
</comment>
<sequence length="310" mass="34135">MAFLKRILIFNALLFTPLHAHMRLHYPPSFAAENNPHRTDPPDNQLEYPYNCCGKTTIYPCRGYLNLLGSDQGKPVARWSAGSAQNFTLIGTGNHYGGSCQAGFSVDKGKSWKVISSYEGNCPHRRGRSDTPSEQAFQFTVPSDMPPGDHVFAWTWINREQEFYMLCSPVTITAKAAAGLPSNSAFPSPPVPAPSSLPKDSASLAGIYPPRQINRPTRQPELEPTIASKSVRRRGRFKVKEGRRGPENEDPPANHSAFDDRPGFLIANIGNGCKTVNGKAEVKYPNPGPDIVRGDGEYPLELPWPINKCS</sequence>
<gene>
    <name evidence="1" type="ORF">LOY88_005988</name>
</gene>
<reference evidence="1" key="1">
    <citation type="journal article" date="2022" name="bioRxiv">
        <title>Population genetic analysis of Ophidiomyces ophidiicola, the causative agent of snake fungal disease, indicates recent introductions to the USA.</title>
        <authorList>
            <person name="Ladner J.T."/>
            <person name="Palmer J.M."/>
            <person name="Ettinger C.L."/>
            <person name="Stajich J.E."/>
            <person name="Farrell T.M."/>
            <person name="Glorioso B.M."/>
            <person name="Lawson B."/>
            <person name="Price S.J."/>
            <person name="Stengle A.G."/>
            <person name="Grear D.A."/>
            <person name="Lorch J.M."/>
        </authorList>
    </citation>
    <scope>NUCLEOTIDE SEQUENCE</scope>
    <source>
        <strain evidence="1">NWHC 24266-5</strain>
    </source>
</reference>
<accession>A0ACB8UQ13</accession>
<evidence type="ECO:0000313" key="1">
    <source>
        <dbReference type="EMBL" id="KAI2382470.1"/>
    </source>
</evidence>
<name>A0ACB8UQ13_9EURO</name>
<organism evidence="1">
    <name type="scientific">Ophidiomyces ophidiicola</name>
    <dbReference type="NCBI Taxonomy" id="1387563"/>
    <lineage>
        <taxon>Eukaryota</taxon>
        <taxon>Fungi</taxon>
        <taxon>Dikarya</taxon>
        <taxon>Ascomycota</taxon>
        <taxon>Pezizomycotina</taxon>
        <taxon>Eurotiomycetes</taxon>
        <taxon>Eurotiomycetidae</taxon>
        <taxon>Onygenales</taxon>
        <taxon>Onygenaceae</taxon>
        <taxon>Ophidiomyces</taxon>
    </lineage>
</organism>
<proteinExistence type="predicted"/>